<protein>
    <recommendedName>
        <fullName evidence="10">Potassium transporter</fullName>
    </recommendedName>
</protein>
<organism evidence="13 14">
    <name type="scientific">Rhamnella rubrinervis</name>
    <dbReference type="NCBI Taxonomy" id="2594499"/>
    <lineage>
        <taxon>Eukaryota</taxon>
        <taxon>Viridiplantae</taxon>
        <taxon>Streptophyta</taxon>
        <taxon>Embryophyta</taxon>
        <taxon>Tracheophyta</taxon>
        <taxon>Spermatophyta</taxon>
        <taxon>Magnoliopsida</taxon>
        <taxon>eudicotyledons</taxon>
        <taxon>Gunneridae</taxon>
        <taxon>Pentapetalae</taxon>
        <taxon>rosids</taxon>
        <taxon>fabids</taxon>
        <taxon>Rosales</taxon>
        <taxon>Rhamnaceae</taxon>
        <taxon>rhamnoid group</taxon>
        <taxon>Rhamneae</taxon>
        <taxon>Rhamnella</taxon>
    </lineage>
</organism>
<keyword evidence="8 10" id="KW-0406">Ion transport</keyword>
<feature type="transmembrane region" description="Helical" evidence="10">
    <location>
        <begin position="254"/>
        <end position="276"/>
    </location>
</feature>
<comment type="caution">
    <text evidence="10">Lacks conserved residue(s) required for the propagation of feature annotation.</text>
</comment>
<feature type="transmembrane region" description="Helical" evidence="10">
    <location>
        <begin position="333"/>
        <end position="353"/>
    </location>
</feature>
<dbReference type="Pfam" id="PF22776">
    <property type="entry name" value="K_trans_C"/>
    <property type="match status" value="1"/>
</dbReference>
<feature type="transmembrane region" description="Helical" evidence="10">
    <location>
        <begin position="511"/>
        <end position="528"/>
    </location>
</feature>
<keyword evidence="14" id="KW-1185">Reference proteome</keyword>
<evidence type="ECO:0000259" key="12">
    <source>
        <dbReference type="Pfam" id="PF22776"/>
    </source>
</evidence>
<keyword evidence="9 10" id="KW-0472">Membrane</keyword>
<evidence type="ECO:0000256" key="6">
    <source>
        <dbReference type="ARBA" id="ARBA00022958"/>
    </source>
</evidence>
<dbReference type="GO" id="GO:0005886">
    <property type="term" value="C:plasma membrane"/>
    <property type="evidence" value="ECO:0007669"/>
    <property type="project" value="UniProtKB-SubCell"/>
</dbReference>
<feature type="transmembrane region" description="Helical" evidence="10">
    <location>
        <begin position="455"/>
        <end position="475"/>
    </location>
</feature>
<evidence type="ECO:0000256" key="8">
    <source>
        <dbReference type="ARBA" id="ARBA00023065"/>
    </source>
</evidence>
<feature type="transmembrane region" description="Helical" evidence="10">
    <location>
        <begin position="373"/>
        <end position="393"/>
    </location>
</feature>
<evidence type="ECO:0000259" key="11">
    <source>
        <dbReference type="Pfam" id="PF02705"/>
    </source>
</evidence>
<feature type="transmembrane region" description="Helical" evidence="10">
    <location>
        <begin position="482"/>
        <end position="505"/>
    </location>
</feature>
<dbReference type="PANTHER" id="PTHR30540">
    <property type="entry name" value="OSMOTIC STRESS POTASSIUM TRANSPORTER"/>
    <property type="match status" value="1"/>
</dbReference>
<evidence type="ECO:0000313" key="14">
    <source>
        <dbReference type="Proteomes" id="UP000796880"/>
    </source>
</evidence>
<keyword evidence="5 10" id="KW-0812">Transmembrane</keyword>
<feature type="domain" description="K+ potassium transporter integral membrane" evidence="11">
    <location>
        <begin position="61"/>
        <end position="547"/>
    </location>
</feature>
<evidence type="ECO:0000256" key="2">
    <source>
        <dbReference type="ARBA" id="ARBA00008440"/>
    </source>
</evidence>
<keyword evidence="6 10" id="KW-0630">Potassium</keyword>
<keyword evidence="7 10" id="KW-1133">Transmembrane helix</keyword>
<accession>A0A8K0MC01</accession>
<dbReference type="PANTHER" id="PTHR30540:SF87">
    <property type="entry name" value="POTASSIUM TRANSPORTER"/>
    <property type="match status" value="1"/>
</dbReference>
<reference evidence="13" key="1">
    <citation type="submission" date="2020-03" db="EMBL/GenBank/DDBJ databases">
        <title>A high-quality chromosome-level genome assembly of a woody plant with both climbing and erect habits, Rhamnella rubrinervis.</title>
        <authorList>
            <person name="Lu Z."/>
            <person name="Yang Y."/>
            <person name="Zhu X."/>
            <person name="Sun Y."/>
        </authorList>
    </citation>
    <scope>NUCLEOTIDE SEQUENCE</scope>
    <source>
        <strain evidence="13">BYM</strain>
        <tissue evidence="13">Leaf</tissue>
    </source>
</reference>
<dbReference type="Proteomes" id="UP000796880">
    <property type="component" value="Unassembled WGS sequence"/>
</dbReference>
<dbReference type="NCBIfam" id="TIGR00794">
    <property type="entry name" value="kup"/>
    <property type="match status" value="1"/>
</dbReference>
<dbReference type="OrthoDB" id="504708at2759"/>
<dbReference type="AlphaFoldDB" id="A0A8K0MC01"/>
<sequence length="790" mass="89370">MANIVAEDNSISLERVEGQGLVANKLSWNKLMHRSNPFDIESRCHNGHASKDKDWRVILHLALQSIGIAYGDIGTSPLYVYASTFTRGINHEDDILGVLSLILYTLTLIPLINYIFIILRANDNGDGGTLALYSLICKYAKVGLTPSEQEDDMEVSNFQRDDLPNERLKRASRIKYKLEKSQFAKYFLLFATMLGTSMVIGDGVLTPCISVLSAVGGIKQSTSTMTEDMIVWISVGILVCLFMVQRFGTDKVGYTFAPITCLWFALIGGIGVYNYISFDPTVIKAINPKYIVDYFRRNKAEAWISLGGVVLTITGSEALFADAGHFTVRSIQISMCTVTYPALIMAYIGQASFLRKHTNLVSDTFYKSIPDRLYWPVFVVAIAASIIASQAMISGTFSIIQQSVSLGCFPRVKITHTSTKYRGQVYVPEANYLLMLACIGVTLGFKTTAKIGNAYGIAVVFVMTLTSSFLVLIMLMIWKTHLLLVISYVASIGTLELIYLSSVLYKFDQGGYLPLAFALALMSIMFVWNDVHRRKYHYELKHKISTEGVKDIVNDPMLFRIPGLAIFHSELVQGSCFTPMFKHYMLNVRALHSVLVFVSINSLPISDVEEERFLFSRVEPKEANIFHCVVRFGYTDYAQEYEQEAPFERVLVTKLKEFVKQEFLPTNMIVHQYEEQLEDNEEFRQGLVIENEIDQQDHEDQRNLVEDQQKQHEGTLEREIEAIDRAWNAGIVHLIGDNQVIASKDSAIGKKLLINYAYDFLRKNSRQCDNNVFDIIPHKRMLKIGMTYEL</sequence>
<proteinExistence type="inferred from homology"/>
<evidence type="ECO:0000256" key="1">
    <source>
        <dbReference type="ARBA" id="ARBA00004651"/>
    </source>
</evidence>
<dbReference type="GO" id="GO:0015079">
    <property type="term" value="F:potassium ion transmembrane transporter activity"/>
    <property type="evidence" value="ECO:0007669"/>
    <property type="project" value="UniProtKB-UniRule"/>
</dbReference>
<feature type="transmembrane region" description="Helical" evidence="10">
    <location>
        <begin position="229"/>
        <end position="247"/>
    </location>
</feature>
<comment type="caution">
    <text evidence="13">The sequence shown here is derived from an EMBL/GenBank/DDBJ whole genome shotgun (WGS) entry which is preliminary data.</text>
</comment>
<dbReference type="InterPro" id="IPR053951">
    <property type="entry name" value="K_trans_N"/>
</dbReference>
<dbReference type="Pfam" id="PF02705">
    <property type="entry name" value="K_trans"/>
    <property type="match status" value="1"/>
</dbReference>
<evidence type="ECO:0000256" key="7">
    <source>
        <dbReference type="ARBA" id="ARBA00022989"/>
    </source>
</evidence>
<comment type="function">
    <text evidence="10">Potassium transporter.</text>
</comment>
<evidence type="ECO:0000313" key="13">
    <source>
        <dbReference type="EMBL" id="KAF3442534.1"/>
    </source>
</evidence>
<feature type="transmembrane region" description="Helical" evidence="10">
    <location>
        <begin position="95"/>
        <end position="119"/>
    </location>
</feature>
<comment type="subcellular location">
    <subcellularLocation>
        <location evidence="1">Cell membrane</location>
        <topology evidence="1">Multi-pass membrane protein</topology>
    </subcellularLocation>
    <subcellularLocation>
        <location evidence="10">Membrane</location>
        <topology evidence="10">Multi-pass membrane protein</topology>
    </subcellularLocation>
</comment>
<feature type="transmembrane region" description="Helical" evidence="10">
    <location>
        <begin position="57"/>
        <end position="75"/>
    </location>
</feature>
<comment type="similarity">
    <text evidence="2 10">Belongs to the HAK/KUP transporter (TC 2.A.72.3) family.</text>
</comment>
<name>A0A8K0MC01_9ROSA</name>
<evidence type="ECO:0000256" key="3">
    <source>
        <dbReference type="ARBA" id="ARBA00022448"/>
    </source>
</evidence>
<keyword evidence="4 10" id="KW-0633">Potassium transport</keyword>
<gene>
    <name evidence="13" type="ORF">FNV43_RR16450</name>
</gene>
<evidence type="ECO:0000256" key="4">
    <source>
        <dbReference type="ARBA" id="ARBA00022538"/>
    </source>
</evidence>
<feature type="transmembrane region" description="Helical" evidence="10">
    <location>
        <begin position="302"/>
        <end position="321"/>
    </location>
</feature>
<dbReference type="InterPro" id="IPR003855">
    <property type="entry name" value="K+_transporter"/>
</dbReference>
<evidence type="ECO:0000256" key="10">
    <source>
        <dbReference type="RuleBase" id="RU321113"/>
    </source>
</evidence>
<dbReference type="EMBL" id="VOIH02000007">
    <property type="protein sequence ID" value="KAF3442534.1"/>
    <property type="molecule type" value="Genomic_DNA"/>
</dbReference>
<feature type="domain" description="K+ potassium transporter C-terminal" evidence="12">
    <location>
        <begin position="562"/>
        <end position="790"/>
    </location>
</feature>
<evidence type="ECO:0000256" key="9">
    <source>
        <dbReference type="ARBA" id="ARBA00023136"/>
    </source>
</evidence>
<feature type="transmembrane region" description="Helical" evidence="10">
    <location>
        <begin position="430"/>
        <end position="449"/>
    </location>
</feature>
<evidence type="ECO:0000256" key="5">
    <source>
        <dbReference type="ARBA" id="ARBA00022692"/>
    </source>
</evidence>
<keyword evidence="3" id="KW-0813">Transport</keyword>
<dbReference type="InterPro" id="IPR053952">
    <property type="entry name" value="K_trans_C"/>
</dbReference>